<evidence type="ECO:0000256" key="1">
    <source>
        <dbReference type="ARBA" id="ARBA00023015"/>
    </source>
</evidence>
<organism evidence="5 6">
    <name type="scientific">Cognatishimia activa</name>
    <dbReference type="NCBI Taxonomy" id="1715691"/>
    <lineage>
        <taxon>Bacteria</taxon>
        <taxon>Pseudomonadati</taxon>
        <taxon>Pseudomonadota</taxon>
        <taxon>Alphaproteobacteria</taxon>
        <taxon>Rhodobacterales</taxon>
        <taxon>Paracoccaceae</taxon>
        <taxon>Cognatishimia</taxon>
    </lineage>
</organism>
<evidence type="ECO:0000313" key="6">
    <source>
        <dbReference type="Proteomes" id="UP000665026"/>
    </source>
</evidence>
<dbReference type="RefSeq" id="WP_209356517.1">
    <property type="nucleotide sequence ID" value="NZ_CP060010.1"/>
</dbReference>
<name>A0A975I7B7_9RHOB</name>
<evidence type="ECO:0000259" key="4">
    <source>
        <dbReference type="PROSITE" id="PS01124"/>
    </source>
</evidence>
<accession>A0A975I7B7</accession>
<dbReference type="PROSITE" id="PS01124">
    <property type="entry name" value="HTH_ARAC_FAMILY_2"/>
    <property type="match status" value="1"/>
</dbReference>
<dbReference type="GO" id="GO:0003700">
    <property type="term" value="F:DNA-binding transcription factor activity"/>
    <property type="evidence" value="ECO:0007669"/>
    <property type="project" value="InterPro"/>
</dbReference>
<dbReference type="Proteomes" id="UP000665026">
    <property type="component" value="Chromosome"/>
</dbReference>
<dbReference type="AlphaFoldDB" id="A0A975I7B7"/>
<gene>
    <name evidence="5" type="ORF">HZ995_15310</name>
</gene>
<reference evidence="5" key="1">
    <citation type="submission" date="2020-07" db="EMBL/GenBank/DDBJ databases">
        <title>Genome sequences of bacteria associated with the marine, planktonic diatom Thalassiosira profunda strain ECT2AJA-044.</title>
        <authorList>
            <person name="Gargas C.B."/>
            <person name="Roberts W.R."/>
            <person name="Alverson A.J."/>
        </authorList>
    </citation>
    <scope>NUCLEOTIDE SEQUENCE</scope>
    <source>
        <strain evidence="5">ECT2AJA-044</strain>
    </source>
</reference>
<dbReference type="EMBL" id="CP060010">
    <property type="protein sequence ID" value="QTN35814.1"/>
    <property type="molecule type" value="Genomic_DNA"/>
</dbReference>
<dbReference type="KEGG" id="cact:HZ995_15310"/>
<keyword evidence="1" id="KW-0805">Transcription regulation</keyword>
<feature type="domain" description="HTH araC/xylS-type" evidence="4">
    <location>
        <begin position="160"/>
        <end position="258"/>
    </location>
</feature>
<dbReference type="InterPro" id="IPR009057">
    <property type="entry name" value="Homeodomain-like_sf"/>
</dbReference>
<evidence type="ECO:0000256" key="2">
    <source>
        <dbReference type="ARBA" id="ARBA00023125"/>
    </source>
</evidence>
<evidence type="ECO:0000313" key="5">
    <source>
        <dbReference type="EMBL" id="QTN35814.1"/>
    </source>
</evidence>
<proteinExistence type="predicted"/>
<dbReference type="PANTHER" id="PTHR43280:SF32">
    <property type="entry name" value="TRANSCRIPTIONAL REGULATORY PROTEIN"/>
    <property type="match status" value="1"/>
</dbReference>
<dbReference type="InterPro" id="IPR018060">
    <property type="entry name" value="HTH_AraC"/>
</dbReference>
<sequence>MSQPVQVMTLAQLGQSASWTLELMHPQQGGLLIWTTRGQGVVNLHGHRRGFSTYHAIYVPNGQLWSIELGRGALGLAVAIKDAEAANFPDRCQQLRIMEPQAQSELTALIDDMRREIEKDRPLQGEVLQAHAQLLSIWLRREMREQYEPKRPKAAERLVEKFHDLAAERFSEGHSMADFAQMLDVTPTHLARVCRQTSGITAADVLSQCVLYKARMELENSDLSIKAIAESLGFGSAAYFTRFIQQHCGTTPSNLRNNFRHLQAA</sequence>
<protein>
    <submittedName>
        <fullName evidence="5">Helix-turn-helix transcriptional regulator</fullName>
    </submittedName>
</protein>
<keyword evidence="2" id="KW-0238">DNA-binding</keyword>
<dbReference type="GO" id="GO:0043565">
    <property type="term" value="F:sequence-specific DNA binding"/>
    <property type="evidence" value="ECO:0007669"/>
    <property type="project" value="InterPro"/>
</dbReference>
<evidence type="ECO:0000256" key="3">
    <source>
        <dbReference type="ARBA" id="ARBA00023163"/>
    </source>
</evidence>
<dbReference type="Gene3D" id="1.10.10.60">
    <property type="entry name" value="Homeodomain-like"/>
    <property type="match status" value="1"/>
</dbReference>
<dbReference type="PANTHER" id="PTHR43280">
    <property type="entry name" value="ARAC-FAMILY TRANSCRIPTIONAL REGULATOR"/>
    <property type="match status" value="1"/>
</dbReference>
<dbReference type="SMART" id="SM00342">
    <property type="entry name" value="HTH_ARAC"/>
    <property type="match status" value="1"/>
</dbReference>
<dbReference type="SUPFAM" id="SSF46689">
    <property type="entry name" value="Homeodomain-like"/>
    <property type="match status" value="1"/>
</dbReference>
<dbReference type="Pfam" id="PF12833">
    <property type="entry name" value="HTH_18"/>
    <property type="match status" value="1"/>
</dbReference>
<keyword evidence="3" id="KW-0804">Transcription</keyword>